<dbReference type="AlphaFoldDB" id="A0A1A0VU72"/>
<dbReference type="OrthoDB" id="4719043at2"/>
<evidence type="ECO:0000313" key="2">
    <source>
        <dbReference type="Proteomes" id="UP000094008"/>
    </source>
</evidence>
<dbReference type="Proteomes" id="UP000094008">
    <property type="component" value="Unassembled WGS sequence"/>
</dbReference>
<proteinExistence type="predicted"/>
<evidence type="ECO:0000313" key="1">
    <source>
        <dbReference type="EMBL" id="OBB86782.1"/>
    </source>
</evidence>
<name>A0A1A0VU72_MYCPR</name>
<comment type="caution">
    <text evidence="1">The sequence shown here is derived from an EMBL/GenBank/DDBJ whole genome shotgun (WGS) entry which is preliminary data.</text>
</comment>
<reference evidence="2" key="1">
    <citation type="submission" date="2016-06" db="EMBL/GenBank/DDBJ databases">
        <authorList>
            <person name="Sutton G."/>
            <person name="Brinkac L."/>
            <person name="Sanka R."/>
            <person name="Adams M."/>
            <person name="Lau E."/>
            <person name="Mehaffy C."/>
            <person name="Tameris M."/>
            <person name="Hatherill M."/>
            <person name="Hanekom W."/>
            <person name="Mahomed H."/>
            <person name="Mcshane H."/>
        </authorList>
    </citation>
    <scope>NUCLEOTIDE SEQUENCE [LARGE SCALE GENOMIC DNA]</scope>
    <source>
        <strain evidence="2">852002-10433_SCH5171157</strain>
    </source>
</reference>
<protein>
    <submittedName>
        <fullName evidence="1">Uncharacterized protein</fullName>
    </submittedName>
</protein>
<dbReference type="RefSeq" id="WP_064885457.1">
    <property type="nucleotide sequence ID" value="NZ_LZSY01000130.1"/>
</dbReference>
<organism evidence="1 2">
    <name type="scientific">Mycolicibacterium peregrinum</name>
    <name type="common">Mycobacterium peregrinum</name>
    <dbReference type="NCBI Taxonomy" id="43304"/>
    <lineage>
        <taxon>Bacteria</taxon>
        <taxon>Bacillati</taxon>
        <taxon>Actinomycetota</taxon>
        <taxon>Actinomycetes</taxon>
        <taxon>Mycobacteriales</taxon>
        <taxon>Mycobacteriaceae</taxon>
        <taxon>Mycolicibacterium</taxon>
    </lineage>
</organism>
<accession>A0A1A0VU72</accession>
<dbReference type="EMBL" id="LZSY01000130">
    <property type="protein sequence ID" value="OBB86782.1"/>
    <property type="molecule type" value="Genomic_DNA"/>
</dbReference>
<sequence>MNEPELAKLSDAADQCGIPAGGLKITATYDLLPQVVRGRGGHVHFPWDLERLAIVRHHGA</sequence>
<gene>
    <name evidence="1" type="ORF">A5779_00185</name>
</gene>